<accession>A0A7W8IEF0</accession>
<dbReference type="Proteomes" id="UP000568106">
    <property type="component" value="Unassembled WGS sequence"/>
</dbReference>
<proteinExistence type="predicted"/>
<reference evidence="1" key="1">
    <citation type="submission" date="2020-08" db="EMBL/GenBank/DDBJ databases">
        <title>Genomic Encyclopedia of Type Strains, Phase IV (KMG-V): Genome sequencing to study the core and pangenomes of soil and plant-associated prokaryotes.</title>
        <authorList>
            <person name="Whitman W."/>
        </authorList>
    </citation>
    <scope>NUCLEOTIDE SEQUENCE [LARGE SCALE GENOMIC DNA]</scope>
    <source>
        <strain evidence="1">M8UP27</strain>
    </source>
</reference>
<evidence type="ECO:0008006" key="3">
    <source>
        <dbReference type="Google" id="ProtNLM"/>
    </source>
</evidence>
<dbReference type="PROSITE" id="PS51318">
    <property type="entry name" value="TAT"/>
    <property type="match status" value="1"/>
</dbReference>
<dbReference type="Pfam" id="PF13668">
    <property type="entry name" value="Ferritin_2"/>
    <property type="match status" value="1"/>
</dbReference>
<dbReference type="InterPro" id="IPR006311">
    <property type="entry name" value="TAT_signal"/>
</dbReference>
<gene>
    <name evidence="1" type="ORF">HDF09_000282</name>
</gene>
<evidence type="ECO:0000313" key="2">
    <source>
        <dbReference type="Proteomes" id="UP000568106"/>
    </source>
</evidence>
<name>A0A7W8IEF0_9BACT</name>
<comment type="caution">
    <text evidence="1">The sequence shown here is derived from an EMBL/GenBank/DDBJ whole genome shotgun (WGS) entry which is preliminary data.</text>
</comment>
<sequence length="382" mass="41480">MENMWTNMKAATNRRSFLKNGLTAAGATTVGMGLLGHSSSASALDGFDDDRSGRLTRGDAALLRFAAAAEILETDLWVQYNELAGIQDSEVPGGSGNPAFTAALSKLDSDMAQYVHDNTDDEFTHQNFLNAYLASKGAATVNLEQFRTLQGSTATGSSGKLRLTNLMRLTLDTSWWTRYRDDSHNPDLDPNFTFPQAVPTLFTGEHTAIPRTNDDTKHPNFLQAIANTAGFHFATIEQGGNSLYPSMAQRATSVEVLRILISIGPTETMHFQTWSDKAGNAPPLTAVDPVTKVSVTFPDLNSPPFGGEEFQTNLIMPEPCPFLSRKLPVCSIIRPTETNGIAMGVVNFLTAMGLFIGQSPAFVKVMRDLAEDADEAKRGFIF</sequence>
<protein>
    <recommendedName>
        <fullName evidence="3">Ferritin-like domain-containing protein</fullName>
    </recommendedName>
</protein>
<keyword evidence="2" id="KW-1185">Reference proteome</keyword>
<organism evidence="1 2">
    <name type="scientific">Tunturiibacter empetritectus</name>
    <dbReference type="NCBI Taxonomy" id="3069691"/>
    <lineage>
        <taxon>Bacteria</taxon>
        <taxon>Pseudomonadati</taxon>
        <taxon>Acidobacteriota</taxon>
        <taxon>Terriglobia</taxon>
        <taxon>Terriglobales</taxon>
        <taxon>Acidobacteriaceae</taxon>
        <taxon>Tunturiibacter</taxon>
    </lineage>
</organism>
<dbReference type="AlphaFoldDB" id="A0A7W8IEF0"/>
<evidence type="ECO:0000313" key="1">
    <source>
        <dbReference type="EMBL" id="MBB5315632.1"/>
    </source>
</evidence>
<dbReference type="EMBL" id="JACHDY010000001">
    <property type="protein sequence ID" value="MBB5315632.1"/>
    <property type="molecule type" value="Genomic_DNA"/>
</dbReference>